<dbReference type="EMBL" id="JASCZI010030694">
    <property type="protein sequence ID" value="MED6124356.1"/>
    <property type="molecule type" value="Genomic_DNA"/>
</dbReference>
<accession>A0ABU6RJU4</accession>
<organism evidence="2 3">
    <name type="scientific">Stylosanthes scabra</name>
    <dbReference type="NCBI Taxonomy" id="79078"/>
    <lineage>
        <taxon>Eukaryota</taxon>
        <taxon>Viridiplantae</taxon>
        <taxon>Streptophyta</taxon>
        <taxon>Embryophyta</taxon>
        <taxon>Tracheophyta</taxon>
        <taxon>Spermatophyta</taxon>
        <taxon>Magnoliopsida</taxon>
        <taxon>eudicotyledons</taxon>
        <taxon>Gunneridae</taxon>
        <taxon>Pentapetalae</taxon>
        <taxon>rosids</taxon>
        <taxon>fabids</taxon>
        <taxon>Fabales</taxon>
        <taxon>Fabaceae</taxon>
        <taxon>Papilionoideae</taxon>
        <taxon>50 kb inversion clade</taxon>
        <taxon>dalbergioids sensu lato</taxon>
        <taxon>Dalbergieae</taxon>
        <taxon>Pterocarpus clade</taxon>
        <taxon>Stylosanthes</taxon>
    </lineage>
</organism>
<evidence type="ECO:0000313" key="2">
    <source>
        <dbReference type="EMBL" id="MED6124356.1"/>
    </source>
</evidence>
<dbReference type="Proteomes" id="UP001341840">
    <property type="component" value="Unassembled WGS sequence"/>
</dbReference>
<reference evidence="2 3" key="1">
    <citation type="journal article" date="2023" name="Plants (Basel)">
        <title>Bridging the Gap: Combining Genomics and Transcriptomics Approaches to Understand Stylosanthes scabra, an Orphan Legume from the Brazilian Caatinga.</title>
        <authorList>
            <person name="Ferreira-Neto J.R.C."/>
            <person name="da Silva M.D."/>
            <person name="Binneck E."/>
            <person name="de Melo N.F."/>
            <person name="da Silva R.H."/>
            <person name="de Melo A.L.T.M."/>
            <person name="Pandolfi V."/>
            <person name="Bustamante F.O."/>
            <person name="Brasileiro-Vidal A.C."/>
            <person name="Benko-Iseppon A.M."/>
        </authorList>
    </citation>
    <scope>NUCLEOTIDE SEQUENCE [LARGE SCALE GENOMIC DNA]</scope>
    <source>
        <tissue evidence="2">Leaves</tissue>
    </source>
</reference>
<keyword evidence="3" id="KW-1185">Reference proteome</keyword>
<name>A0ABU6RJU4_9FABA</name>
<protein>
    <submittedName>
        <fullName evidence="2">Uncharacterized protein</fullName>
    </submittedName>
</protein>
<proteinExistence type="predicted"/>
<sequence>MSRRTSQIRLYPNSFPREGPDSVEFHSSDPIVFMMWLMETLGDLQKTVLRNMRLLDRTRVIRMTYRFPAVLLDRSCRYRILDTWTSTPGAGTSYPKPKVQAPMTADSGDMEPPHVHTGDTESDGEDPGDTEGGGGSFGFGDDEFVGNTPVSTRFLLPTPPPVPDLSTVDIHFHMLDLDAME</sequence>
<comment type="caution">
    <text evidence="2">The sequence shown here is derived from an EMBL/GenBank/DDBJ whole genome shotgun (WGS) entry which is preliminary data.</text>
</comment>
<feature type="compositionally biased region" description="Acidic residues" evidence="1">
    <location>
        <begin position="120"/>
        <end position="129"/>
    </location>
</feature>
<evidence type="ECO:0000256" key="1">
    <source>
        <dbReference type="SAM" id="MobiDB-lite"/>
    </source>
</evidence>
<evidence type="ECO:0000313" key="3">
    <source>
        <dbReference type="Proteomes" id="UP001341840"/>
    </source>
</evidence>
<feature type="region of interest" description="Disordered" evidence="1">
    <location>
        <begin position="89"/>
        <end position="142"/>
    </location>
</feature>
<gene>
    <name evidence="2" type="ORF">PIB30_058215</name>
</gene>